<sequence>MNHIAVVEAALRQGFVPLWTSGHTTFVAVMTRLVLFGRSSKSSLMRTQDIPDSAFITRAIDVLSVMGRRFSSIACLRNAFHRFPHQVRESHSQPNHEMAAQIALHSKVSEIIIYAMEAVGIT</sequence>
<dbReference type="EMBL" id="CABFNP030001192">
    <property type="protein sequence ID" value="CAI6091684.1"/>
    <property type="molecule type" value="Genomic_DNA"/>
</dbReference>
<keyword evidence="1" id="KW-0812">Transmembrane</keyword>
<evidence type="ECO:0000256" key="1">
    <source>
        <dbReference type="SAM" id="Phobius"/>
    </source>
</evidence>
<accession>A0AA35M7V8</accession>
<organism evidence="2 3">
    <name type="scientific">Clonostachys chloroleuca</name>
    <dbReference type="NCBI Taxonomy" id="1926264"/>
    <lineage>
        <taxon>Eukaryota</taxon>
        <taxon>Fungi</taxon>
        <taxon>Dikarya</taxon>
        <taxon>Ascomycota</taxon>
        <taxon>Pezizomycotina</taxon>
        <taxon>Sordariomycetes</taxon>
        <taxon>Hypocreomycetidae</taxon>
        <taxon>Hypocreales</taxon>
        <taxon>Bionectriaceae</taxon>
        <taxon>Clonostachys</taxon>
    </lineage>
</organism>
<feature type="transmembrane region" description="Helical" evidence="1">
    <location>
        <begin position="16"/>
        <end position="36"/>
    </location>
</feature>
<keyword evidence="3" id="KW-1185">Reference proteome</keyword>
<evidence type="ECO:0000313" key="3">
    <source>
        <dbReference type="Proteomes" id="UP001160390"/>
    </source>
</evidence>
<comment type="caution">
    <text evidence="2">The sequence shown here is derived from an EMBL/GenBank/DDBJ whole genome shotgun (WGS) entry which is preliminary data.</text>
</comment>
<name>A0AA35M7V8_9HYPO</name>
<proteinExistence type="predicted"/>
<keyword evidence="1" id="KW-1133">Transmembrane helix</keyword>
<dbReference type="Proteomes" id="UP001160390">
    <property type="component" value="Unassembled WGS sequence"/>
</dbReference>
<keyword evidence="1" id="KW-0472">Membrane</keyword>
<reference evidence="2" key="1">
    <citation type="submission" date="2023-01" db="EMBL/GenBank/DDBJ databases">
        <authorList>
            <person name="Piombo E."/>
        </authorList>
    </citation>
    <scope>NUCLEOTIDE SEQUENCE</scope>
</reference>
<protein>
    <submittedName>
        <fullName evidence="2">Uncharacterized protein</fullName>
    </submittedName>
</protein>
<dbReference type="AlphaFoldDB" id="A0AA35M7V8"/>
<evidence type="ECO:0000313" key="2">
    <source>
        <dbReference type="EMBL" id="CAI6091684.1"/>
    </source>
</evidence>
<gene>
    <name evidence="2" type="ORF">CCHLO57077_00018095</name>
</gene>